<dbReference type="GO" id="GO:0010181">
    <property type="term" value="F:FMN binding"/>
    <property type="evidence" value="ECO:0007669"/>
    <property type="project" value="InterPro"/>
</dbReference>
<evidence type="ECO:0000256" key="6">
    <source>
        <dbReference type="PIRSR" id="PIRSR000138-1"/>
    </source>
</evidence>
<feature type="binding site" evidence="7">
    <location>
        <position position="141"/>
    </location>
    <ligand>
        <name>FMN</name>
        <dbReference type="ChEBI" id="CHEBI:58210"/>
    </ligand>
</feature>
<dbReference type="InterPro" id="IPR037396">
    <property type="entry name" value="FMN_HAD"/>
</dbReference>
<dbReference type="STRING" id="1280837.A0A316V5X5"/>
<feature type="binding site" evidence="7">
    <location>
        <position position="238"/>
    </location>
    <ligand>
        <name>FMN</name>
        <dbReference type="ChEBI" id="CHEBI:58210"/>
    </ligand>
</feature>
<dbReference type="InParanoid" id="A0A316V5X5"/>
<reference evidence="9 10" key="1">
    <citation type="journal article" date="2018" name="Mol. Biol. Evol.">
        <title>Broad Genomic Sampling Reveals a Smut Pathogenic Ancestry of the Fungal Clade Ustilaginomycotina.</title>
        <authorList>
            <person name="Kijpornyongpan T."/>
            <person name="Mondo S.J."/>
            <person name="Barry K."/>
            <person name="Sandor L."/>
            <person name="Lee J."/>
            <person name="Lipzen A."/>
            <person name="Pangilinan J."/>
            <person name="LaButti K."/>
            <person name="Hainaut M."/>
            <person name="Henrissat B."/>
            <person name="Grigoriev I.V."/>
            <person name="Spatafora J.W."/>
            <person name="Aime M.C."/>
        </authorList>
    </citation>
    <scope>NUCLEOTIDE SEQUENCE [LARGE SCALE GENOMIC DNA]</scope>
    <source>
        <strain evidence="9 10">MCA 3882</strain>
    </source>
</reference>
<dbReference type="Proteomes" id="UP000245771">
    <property type="component" value="Unassembled WGS sequence"/>
</dbReference>
<evidence type="ECO:0000256" key="3">
    <source>
        <dbReference type="ARBA" id="ARBA00024042"/>
    </source>
</evidence>
<dbReference type="FunFam" id="3.20.20.70:FF:000056">
    <property type="entry name" value="hydroxyacid oxidase 2"/>
    <property type="match status" value="1"/>
</dbReference>
<dbReference type="OrthoDB" id="1925334at2759"/>
<feature type="binding site" evidence="7">
    <location>
        <position position="114"/>
    </location>
    <ligand>
        <name>FMN</name>
        <dbReference type="ChEBI" id="CHEBI:58210"/>
    </ligand>
</feature>
<evidence type="ECO:0000256" key="5">
    <source>
        <dbReference type="ARBA" id="ARBA00083297"/>
    </source>
</evidence>
<sequence length="406" mass="45058">MNRSAVYDDRVHCIADLEKEGMANLPRMVAGFFSGGSMDLLTRDDNKLAYDRYRLRPRVLIDVTNVDTSTVCLDKMSAFPMGIAPAANHALAHPSGEVGTSRAAARKGVHMALSVWSNYSTAEVCQQAKTINQNEIAYCQQLCVLKDVNINLNVLKRAEAAGCKAVFITVDCPWLGRRLNEFQNTFSLPSTLKFPNIPEIDEPQSMVTTDERIAYDAALIWQKIQYFKQHAKMQIWLKGIMTAEDAELAVQHGADGIIVSNHGGRQLDGTLATLDALPEVVNAVRGRIPVHIDGGIRRGSDIFKALALGADYCWVGRIPLWGLAYKGEEGVSIALNILHDEFKLVMALMGCKTVKDITAKHLARLQSDGLYKPVEEYDWRQRLRDANAEMSELASDQIPSRLQSRL</sequence>
<dbReference type="Pfam" id="PF01070">
    <property type="entry name" value="FMN_dh"/>
    <property type="match status" value="1"/>
</dbReference>
<dbReference type="EMBL" id="KZ819605">
    <property type="protein sequence ID" value="PWN32987.1"/>
    <property type="molecule type" value="Genomic_DNA"/>
</dbReference>
<evidence type="ECO:0000256" key="1">
    <source>
        <dbReference type="ARBA" id="ARBA00001917"/>
    </source>
</evidence>
<feature type="binding site" evidence="7">
    <location>
        <position position="262"/>
    </location>
    <ligand>
        <name>glyoxylate</name>
        <dbReference type="ChEBI" id="CHEBI:36655"/>
    </ligand>
</feature>
<comment type="similarity">
    <text evidence="3">Belongs to the FMN-dependent alpha-hydroxy acid dehydrogenase family.</text>
</comment>
<keyword evidence="7" id="KW-0285">Flavoprotein</keyword>
<feature type="binding site" evidence="7">
    <location>
        <position position="169"/>
    </location>
    <ligand>
        <name>FMN</name>
        <dbReference type="ChEBI" id="CHEBI:58210"/>
    </ligand>
</feature>
<dbReference type="PANTHER" id="PTHR10578:SF149">
    <property type="entry name" value="2-HYDROXYACID OXIDASE 2"/>
    <property type="match status" value="1"/>
</dbReference>
<feature type="binding site" evidence="7">
    <location>
        <begin position="293"/>
        <end position="297"/>
    </location>
    <ligand>
        <name>FMN</name>
        <dbReference type="ChEBI" id="CHEBI:58210"/>
    </ligand>
</feature>
<dbReference type="PROSITE" id="PS00557">
    <property type="entry name" value="FMN_HYDROXY_ACID_DH_1"/>
    <property type="match status" value="1"/>
</dbReference>
<gene>
    <name evidence="9" type="ORF">FA14DRAFT_162168</name>
</gene>
<dbReference type="AlphaFoldDB" id="A0A316V5X5"/>
<organism evidence="9 10">
    <name type="scientific">Meira miltonrushii</name>
    <dbReference type="NCBI Taxonomy" id="1280837"/>
    <lineage>
        <taxon>Eukaryota</taxon>
        <taxon>Fungi</taxon>
        <taxon>Dikarya</taxon>
        <taxon>Basidiomycota</taxon>
        <taxon>Ustilaginomycotina</taxon>
        <taxon>Exobasidiomycetes</taxon>
        <taxon>Exobasidiales</taxon>
        <taxon>Brachybasidiaceae</taxon>
        <taxon>Meira</taxon>
    </lineage>
</organism>
<feature type="binding site" evidence="7">
    <location>
        <begin position="316"/>
        <end position="317"/>
    </location>
    <ligand>
        <name>FMN</name>
        <dbReference type="ChEBI" id="CHEBI:58210"/>
    </ligand>
</feature>
<protein>
    <recommendedName>
        <fullName evidence="4">Oxidase FUB9</fullName>
    </recommendedName>
    <alternativeName>
        <fullName evidence="5">Fusaric acid biosynthesis protein 9</fullName>
    </alternativeName>
</protein>
<feature type="binding site" evidence="7">
    <location>
        <position position="260"/>
    </location>
    <ligand>
        <name>glyoxylate</name>
        <dbReference type="ChEBI" id="CHEBI:36655"/>
    </ligand>
</feature>
<proteinExistence type="inferred from homology"/>
<dbReference type="GO" id="GO:0005737">
    <property type="term" value="C:cytoplasm"/>
    <property type="evidence" value="ECO:0007669"/>
    <property type="project" value="UniProtKB-ARBA"/>
</dbReference>
<dbReference type="CDD" id="cd02809">
    <property type="entry name" value="alpha_hydroxyacid_oxid_FMN"/>
    <property type="match status" value="1"/>
</dbReference>
<keyword evidence="7" id="KW-0288">FMN</keyword>
<evidence type="ECO:0000256" key="7">
    <source>
        <dbReference type="PIRSR" id="PIRSR000138-2"/>
    </source>
</evidence>
<evidence type="ECO:0000256" key="4">
    <source>
        <dbReference type="ARBA" id="ARBA00073420"/>
    </source>
</evidence>
<dbReference type="SUPFAM" id="SSF51395">
    <property type="entry name" value="FMN-linked oxidoreductases"/>
    <property type="match status" value="1"/>
</dbReference>
<feature type="domain" description="FMN hydroxy acid dehydrogenase" evidence="8">
    <location>
        <begin position="6"/>
        <end position="367"/>
    </location>
</feature>
<dbReference type="InterPro" id="IPR012133">
    <property type="entry name" value="Alpha-hydoxy_acid_DH_FMN"/>
</dbReference>
<dbReference type="RefSeq" id="XP_025353289.1">
    <property type="nucleotide sequence ID" value="XM_025499455.1"/>
</dbReference>
<dbReference type="PROSITE" id="PS51349">
    <property type="entry name" value="FMN_HYDROXY_ACID_DH_2"/>
    <property type="match status" value="1"/>
</dbReference>
<keyword evidence="10" id="KW-1185">Reference proteome</keyword>
<dbReference type="InterPro" id="IPR013785">
    <property type="entry name" value="Aldolase_TIM"/>
</dbReference>
<dbReference type="Gene3D" id="3.20.20.70">
    <property type="entry name" value="Aldolase class I"/>
    <property type="match status" value="1"/>
</dbReference>
<keyword evidence="2" id="KW-0560">Oxidoreductase</keyword>
<evidence type="ECO:0000259" key="8">
    <source>
        <dbReference type="PROSITE" id="PS51349"/>
    </source>
</evidence>
<dbReference type="InterPro" id="IPR008259">
    <property type="entry name" value="FMN_hydac_DH_AS"/>
</dbReference>
<evidence type="ECO:0000256" key="2">
    <source>
        <dbReference type="ARBA" id="ARBA00023002"/>
    </source>
</evidence>
<accession>A0A316V5X5</accession>
<evidence type="ECO:0000313" key="9">
    <source>
        <dbReference type="EMBL" id="PWN32987.1"/>
    </source>
</evidence>
<comment type="cofactor">
    <cofactor evidence="1">
        <name>FMN</name>
        <dbReference type="ChEBI" id="CHEBI:58210"/>
    </cofactor>
</comment>
<dbReference type="GO" id="GO:0016491">
    <property type="term" value="F:oxidoreductase activity"/>
    <property type="evidence" value="ECO:0007669"/>
    <property type="project" value="UniProtKB-KW"/>
</dbReference>
<dbReference type="GeneID" id="37021236"/>
<name>A0A316V5X5_9BASI</name>
<dbReference type="PIRSF" id="PIRSF000138">
    <property type="entry name" value="Al-hdrx_acd_dh"/>
    <property type="match status" value="1"/>
</dbReference>
<feature type="active site" description="Proton acceptor" evidence="6">
    <location>
        <position position="262"/>
    </location>
</feature>
<dbReference type="PANTHER" id="PTHR10578">
    <property type="entry name" value="S -2-HYDROXY-ACID OXIDASE-RELATED"/>
    <property type="match status" value="1"/>
</dbReference>
<feature type="binding site" evidence="7">
    <location>
        <position position="178"/>
    </location>
    <ligand>
        <name>glyoxylate</name>
        <dbReference type="ChEBI" id="CHEBI:36655"/>
    </ligand>
</feature>
<evidence type="ECO:0000313" key="10">
    <source>
        <dbReference type="Proteomes" id="UP000245771"/>
    </source>
</evidence>
<feature type="binding site" evidence="7">
    <location>
        <position position="265"/>
    </location>
    <ligand>
        <name>glyoxylate</name>
        <dbReference type="ChEBI" id="CHEBI:36655"/>
    </ligand>
</feature>
<feature type="binding site" evidence="7">
    <location>
        <begin position="85"/>
        <end position="87"/>
    </location>
    <ligand>
        <name>FMN</name>
        <dbReference type="ChEBI" id="CHEBI:58210"/>
    </ligand>
</feature>
<dbReference type="InterPro" id="IPR000262">
    <property type="entry name" value="FMN-dep_DH"/>
</dbReference>